<dbReference type="GO" id="GO:0008360">
    <property type="term" value="P:regulation of cell shape"/>
    <property type="evidence" value="ECO:0007669"/>
    <property type="project" value="TreeGrafter"/>
</dbReference>
<dbReference type="InterPro" id="IPR015943">
    <property type="entry name" value="WD40/YVTN_repeat-like_dom_sf"/>
</dbReference>
<dbReference type="InterPro" id="IPR016201">
    <property type="entry name" value="PSI"/>
</dbReference>
<dbReference type="Pfam" id="PF24479">
    <property type="entry name" value="PSI_PlexinA-B"/>
    <property type="match status" value="1"/>
</dbReference>
<keyword evidence="8 14" id="KW-1133">Transmembrane helix</keyword>
<feature type="signal peptide" evidence="15">
    <location>
        <begin position="1"/>
        <end position="33"/>
    </location>
</feature>
<dbReference type="Proteomes" id="UP000887568">
    <property type="component" value="Unplaced"/>
</dbReference>
<feature type="region of interest" description="Disordered" evidence="13">
    <location>
        <begin position="1321"/>
        <end position="1345"/>
    </location>
</feature>
<feature type="domain" description="Sema" evidence="16">
    <location>
        <begin position="27"/>
        <end position="502"/>
    </location>
</feature>
<evidence type="ECO:0000256" key="14">
    <source>
        <dbReference type="SAM" id="Phobius"/>
    </source>
</evidence>
<evidence type="ECO:0000256" key="9">
    <source>
        <dbReference type="ARBA" id="ARBA00023136"/>
    </source>
</evidence>
<dbReference type="PROSITE" id="PS51004">
    <property type="entry name" value="SEMA"/>
    <property type="match status" value="1"/>
</dbReference>
<evidence type="ECO:0000256" key="2">
    <source>
        <dbReference type="ARBA" id="ARBA00010297"/>
    </source>
</evidence>
<evidence type="ECO:0000259" key="16">
    <source>
        <dbReference type="PROSITE" id="PS51004"/>
    </source>
</evidence>
<dbReference type="FunFam" id="2.60.40.10:FF:000868">
    <property type="entry name" value="Plexin D1"/>
    <property type="match status" value="1"/>
</dbReference>
<proteinExistence type="inferred from homology"/>
<keyword evidence="7" id="KW-0677">Repeat</keyword>
<reference evidence="17" key="1">
    <citation type="submission" date="2022-11" db="UniProtKB">
        <authorList>
            <consortium name="EnsemblMetazoa"/>
        </authorList>
    </citation>
    <scope>IDENTIFICATION</scope>
</reference>
<evidence type="ECO:0000256" key="3">
    <source>
        <dbReference type="ARBA" id="ARBA00022475"/>
    </source>
</evidence>
<evidence type="ECO:0000256" key="12">
    <source>
        <dbReference type="PROSITE-ProRule" id="PRU00352"/>
    </source>
</evidence>
<dbReference type="GO" id="GO:0002116">
    <property type="term" value="C:semaphorin receptor complex"/>
    <property type="evidence" value="ECO:0007669"/>
    <property type="project" value="TreeGrafter"/>
</dbReference>
<dbReference type="Pfam" id="PF01437">
    <property type="entry name" value="PSI"/>
    <property type="match status" value="1"/>
</dbReference>
<keyword evidence="11" id="KW-0325">Glycoprotein</keyword>
<dbReference type="SMART" id="SM00423">
    <property type="entry name" value="PSI"/>
    <property type="match status" value="3"/>
</dbReference>
<dbReference type="GO" id="GO:0017154">
    <property type="term" value="F:semaphorin receptor activity"/>
    <property type="evidence" value="ECO:0007669"/>
    <property type="project" value="InterPro"/>
</dbReference>
<evidence type="ECO:0000313" key="18">
    <source>
        <dbReference type="Proteomes" id="UP000887568"/>
    </source>
</evidence>
<dbReference type="SUPFAM" id="SSF101912">
    <property type="entry name" value="Sema domain"/>
    <property type="match status" value="1"/>
</dbReference>
<dbReference type="InterPro" id="IPR002909">
    <property type="entry name" value="IPT_dom"/>
</dbReference>
<dbReference type="Pfam" id="PF01833">
    <property type="entry name" value="TIG"/>
    <property type="match status" value="4"/>
</dbReference>
<dbReference type="Pfam" id="PF17960">
    <property type="entry name" value="TIG_plexin"/>
    <property type="match status" value="1"/>
</dbReference>
<dbReference type="GO" id="GO:0030334">
    <property type="term" value="P:regulation of cell migration"/>
    <property type="evidence" value="ECO:0007669"/>
    <property type="project" value="TreeGrafter"/>
</dbReference>
<evidence type="ECO:0000256" key="4">
    <source>
        <dbReference type="ARBA" id="ARBA00022553"/>
    </source>
</evidence>
<feature type="chain" id="PRO_5036942254" description="Sema domain-containing protein" evidence="15">
    <location>
        <begin position="34"/>
        <end position="1345"/>
    </location>
</feature>
<feature type="compositionally biased region" description="Basic and acidic residues" evidence="13">
    <location>
        <begin position="1334"/>
        <end position="1345"/>
    </location>
</feature>
<keyword evidence="4" id="KW-0597">Phosphoprotein</keyword>
<dbReference type="InterPro" id="IPR031148">
    <property type="entry name" value="Plexin"/>
</dbReference>
<dbReference type="OMA" id="MAICITS"/>
<keyword evidence="10" id="KW-1015">Disulfide bond</keyword>
<comment type="similarity">
    <text evidence="2">Belongs to the plexin family.</text>
</comment>
<dbReference type="SMART" id="SM00630">
    <property type="entry name" value="Sema"/>
    <property type="match status" value="1"/>
</dbReference>
<dbReference type="GeneID" id="119732299"/>
<dbReference type="InterPro" id="IPR013783">
    <property type="entry name" value="Ig-like_fold"/>
</dbReference>
<dbReference type="OrthoDB" id="125363at2759"/>
<comment type="caution">
    <text evidence="12">Lacks conserved residue(s) required for the propagation of feature annotation.</text>
</comment>
<dbReference type="SMART" id="SM00429">
    <property type="entry name" value="IPT"/>
    <property type="match status" value="3"/>
</dbReference>
<dbReference type="InterPro" id="IPR036352">
    <property type="entry name" value="Semap_dom_sf"/>
</dbReference>
<feature type="transmembrane region" description="Helical" evidence="14">
    <location>
        <begin position="1286"/>
        <end position="1310"/>
    </location>
</feature>
<dbReference type="GO" id="GO:0050772">
    <property type="term" value="P:positive regulation of axonogenesis"/>
    <property type="evidence" value="ECO:0007669"/>
    <property type="project" value="TreeGrafter"/>
</dbReference>
<dbReference type="InterPro" id="IPR014756">
    <property type="entry name" value="Ig_E-set"/>
</dbReference>
<evidence type="ECO:0000256" key="7">
    <source>
        <dbReference type="ARBA" id="ARBA00022737"/>
    </source>
</evidence>
<dbReference type="InterPro" id="IPR001627">
    <property type="entry name" value="Semap_dom"/>
</dbReference>
<evidence type="ECO:0000256" key="8">
    <source>
        <dbReference type="ARBA" id="ARBA00022989"/>
    </source>
</evidence>
<keyword evidence="9 14" id="KW-0472">Membrane</keyword>
<evidence type="ECO:0000256" key="11">
    <source>
        <dbReference type="ARBA" id="ARBA00023180"/>
    </source>
</evidence>
<evidence type="ECO:0000256" key="10">
    <source>
        <dbReference type="ARBA" id="ARBA00023157"/>
    </source>
</evidence>
<evidence type="ECO:0000256" key="13">
    <source>
        <dbReference type="SAM" id="MobiDB-lite"/>
    </source>
</evidence>
<dbReference type="SUPFAM" id="SSF103575">
    <property type="entry name" value="Plexin repeat"/>
    <property type="match status" value="1"/>
</dbReference>
<dbReference type="GO" id="GO:0007162">
    <property type="term" value="P:negative regulation of cell adhesion"/>
    <property type="evidence" value="ECO:0007669"/>
    <property type="project" value="TreeGrafter"/>
</dbReference>
<dbReference type="Gene3D" id="2.60.40.10">
    <property type="entry name" value="Immunoglobulins"/>
    <property type="match status" value="5"/>
</dbReference>
<evidence type="ECO:0000256" key="1">
    <source>
        <dbReference type="ARBA" id="ARBA00004251"/>
    </source>
</evidence>
<dbReference type="InterPro" id="IPR041019">
    <property type="entry name" value="TIG1_plexin"/>
</dbReference>
<dbReference type="FunFam" id="2.60.40.10:FF:000131">
    <property type="entry name" value="Plexin A2"/>
    <property type="match status" value="1"/>
</dbReference>
<dbReference type="InterPro" id="IPR002165">
    <property type="entry name" value="Plexin_repeat"/>
</dbReference>
<comment type="subcellular location">
    <subcellularLocation>
        <location evidence="1">Cell membrane</location>
        <topology evidence="1">Single-pass type I membrane protein</topology>
    </subcellularLocation>
</comment>
<keyword evidence="3" id="KW-1003">Cell membrane</keyword>
<sequence length="1345" mass="146886">MSTMESCRRHTTLLWAVCLILSIICVNVRIGSAEWLGDLSDYELTSFDNPDILGENERRASKFNHFTLSDHGDVHVGAVNWLYRLNGSLGEIQNVTTCDDSRPDSVMPCHLTNNYNKILVVDSTRPSSLITCGGVYDGICQLRQLEDIHDVVMESVPYVAGFEDASTVSVIAQGIGGNQTLYVGVTYTGQNLESGGVFPAITRRSLEMANFLSAVQNDNSIVFTAAAGINNLLIKYVLAFGYKGFTYFVTSQKEDLTNSAQFVSKMSRVCQGGPNLDAYTEITLQCSGSDGSVYSLVQAAHFGPAGPDLAASWGLTADEQVLYAVFAKNQGAPGTSDVPIDHSALCVYRMTDIWAAFREAVRGCIQNGNSFSVDYLEGSFCSSFGIPILDRYFCIPVTNDQNQLQLFQYAKGIDPVPSTAVLELPGTLMSSIITSIEVNHTVAFIGTSSGDLLKVYMESNIAARLSERVSLDTSPVLTDIKINETSGVIYVLTEQKLVKMQPENCDRYTTCEACIGTNAGNDGDPYCGWCTLERRCTRYHDCPLQDVSTRWLAYNDSQCIEISQVLPHNSLPITLTDQQIMLTVQQLPDLLDGEHYVCRFGDQFSSQATNYNGDSFDCRTPPANNIPAIPSGEDHVTVTLSVMSSETSVDFVHIDFGFYECDTHKSCVTCVGSRWACNWCLFENTCTHDNSTCSNPNEIIMTGQYSRGTAMQGPNSCQPQLQPQRGEVLVPSDINRQIVVAVDNPPDTAESFQCSLDVEGSTQSVAATRVHSSLICGMKAYTFTAAEQELNASLTLQWTDSNNVMHTVDDRYNFTVTLYKCEVLRPDCSRCISNETTRAELGCMWCGDTCGVIDSTVCMTADEKVTRNNTINCPDPLLKQVYPLFGPTEGNTLLTVSGTDIGLRYSDILEVKVGGQDCALDDYQYRTGSSVSCRTLGETATRRRRDVTPPSLQMTVTGRDGSMQASQGNVTFEYKNPMLDDINPKMGPQSGGTRLTISGQSLDAWRNIEVFIDDIPCVVDRARVTDDSITCITSRTDSLGSWIVNVSFDGVERFSMANYTYTVDPDVEEINPSTSVLAGGRELTVNGSGFSIIQQPQIVIIYGDNEQEFVGNCSVTSDDKMICTSPEINIPNLVLDADTSVNVTTGFIMDAVEALRTWCSVDQNDGCTPLEYFQNPEYYPFNDPAYGNVDGIEQQAGPDLTIKGVRLNLAITNEEVTVHIGKSLCTAVTVGAGALSCRLPEEGPAAGDYLGMNTTKGLPVVWVIHGNTLSFNIGYFQYAYNGEPSLLIPLVCSVSACVLLLVVLLAAVLYKKHKRSQKVADLPIEESGNQQKQVADDMKTDSGSL</sequence>
<organism evidence="17 18">
    <name type="scientific">Patiria miniata</name>
    <name type="common">Bat star</name>
    <name type="synonym">Asterina miniata</name>
    <dbReference type="NCBI Taxonomy" id="46514"/>
    <lineage>
        <taxon>Eukaryota</taxon>
        <taxon>Metazoa</taxon>
        <taxon>Echinodermata</taxon>
        <taxon>Eleutherozoa</taxon>
        <taxon>Asterozoa</taxon>
        <taxon>Asteroidea</taxon>
        <taxon>Valvatacea</taxon>
        <taxon>Valvatida</taxon>
        <taxon>Asterinidae</taxon>
        <taxon>Patiria</taxon>
    </lineage>
</organism>
<dbReference type="Pfam" id="PF01403">
    <property type="entry name" value="Sema"/>
    <property type="match status" value="1"/>
</dbReference>
<dbReference type="Pfam" id="PF18020">
    <property type="entry name" value="TIG_2"/>
    <property type="match status" value="1"/>
</dbReference>
<dbReference type="PANTHER" id="PTHR22625:SF44">
    <property type="entry name" value="PLEXIN-B"/>
    <property type="match status" value="1"/>
</dbReference>
<dbReference type="Gene3D" id="2.130.10.10">
    <property type="entry name" value="YVTN repeat-like/Quinoprotein amine dehydrogenase"/>
    <property type="match status" value="1"/>
</dbReference>
<evidence type="ECO:0000256" key="6">
    <source>
        <dbReference type="ARBA" id="ARBA00022729"/>
    </source>
</evidence>
<keyword evidence="5 14" id="KW-0812">Transmembrane</keyword>
<dbReference type="SUPFAM" id="SSF81296">
    <property type="entry name" value="E set domains"/>
    <property type="match status" value="3"/>
</dbReference>
<accession>A0A914ACX4</accession>
<evidence type="ECO:0000313" key="17">
    <source>
        <dbReference type="EnsemblMetazoa" id="XP_038061687.1"/>
    </source>
</evidence>
<evidence type="ECO:0000256" key="5">
    <source>
        <dbReference type="ARBA" id="ARBA00022692"/>
    </source>
</evidence>
<keyword evidence="6 15" id="KW-0732">Signal</keyword>
<name>A0A914ACX4_PATMI</name>
<dbReference type="CDD" id="cd11236">
    <property type="entry name" value="Sema_plexin_like"/>
    <property type="match status" value="1"/>
</dbReference>
<protein>
    <recommendedName>
        <fullName evidence="16">Sema domain-containing protein</fullName>
    </recommendedName>
</protein>
<dbReference type="GO" id="GO:0005886">
    <property type="term" value="C:plasma membrane"/>
    <property type="evidence" value="ECO:0007669"/>
    <property type="project" value="UniProtKB-SubCell"/>
</dbReference>
<dbReference type="InterPro" id="IPR041362">
    <property type="entry name" value="TIG2_plexin"/>
</dbReference>
<evidence type="ECO:0000256" key="15">
    <source>
        <dbReference type="SAM" id="SignalP"/>
    </source>
</evidence>
<dbReference type="EnsemblMetazoa" id="XM_038205759.1">
    <property type="protein sequence ID" value="XP_038061687.1"/>
    <property type="gene ID" value="LOC119732299"/>
</dbReference>
<dbReference type="RefSeq" id="XP_038061687.1">
    <property type="nucleotide sequence ID" value="XM_038205759.1"/>
</dbReference>
<keyword evidence="18" id="KW-1185">Reference proteome</keyword>
<dbReference type="PANTHER" id="PTHR22625">
    <property type="entry name" value="PLEXIN"/>
    <property type="match status" value="1"/>
</dbReference>